<accession>A0A6G8AL83</accession>
<proteinExistence type="inferred from homology"/>
<organism evidence="7 8">
    <name type="scientific">Vagococcus coleopterorum</name>
    <dbReference type="NCBI Taxonomy" id="2714946"/>
    <lineage>
        <taxon>Bacteria</taxon>
        <taxon>Bacillati</taxon>
        <taxon>Bacillota</taxon>
        <taxon>Bacilli</taxon>
        <taxon>Lactobacillales</taxon>
        <taxon>Enterococcaceae</taxon>
        <taxon>Vagococcus</taxon>
    </lineage>
</organism>
<dbReference type="NCBIfam" id="TIGR01835">
    <property type="entry name" value="HMG-CoA-S_prok"/>
    <property type="match status" value="1"/>
</dbReference>
<dbReference type="InterPro" id="IPR013528">
    <property type="entry name" value="HMG_CoA_synth_N"/>
</dbReference>
<feature type="domain" description="Hydroxymethylglutaryl-coenzyme A synthase C-terminal" evidence="6">
    <location>
        <begin position="263"/>
        <end position="354"/>
    </location>
</feature>
<keyword evidence="2 7" id="KW-0808">Transferase</keyword>
<dbReference type="EMBL" id="CP049886">
    <property type="protein sequence ID" value="QIL45747.1"/>
    <property type="molecule type" value="Genomic_DNA"/>
</dbReference>
<dbReference type="EC" id="2.3.3.10" evidence="7"/>
<comment type="similarity">
    <text evidence="1">Belongs to the thiolase-like superfamily. HMG-CoA synthase family.</text>
</comment>
<dbReference type="PANTHER" id="PTHR43323">
    <property type="entry name" value="3-HYDROXY-3-METHYLGLUTARYL COENZYME A SYNTHASE"/>
    <property type="match status" value="1"/>
</dbReference>
<feature type="active site" description="Proton donor/acceptor" evidence="3">
    <location>
        <position position="233"/>
    </location>
</feature>
<protein>
    <submittedName>
        <fullName evidence="7">Hydroxymethylglutaryl-CoA synthase</fullName>
        <ecNumber evidence="7">2.3.3.10</ecNumber>
    </submittedName>
</protein>
<feature type="active site" description="Proton donor/acceptor" evidence="3">
    <location>
        <position position="79"/>
    </location>
</feature>
<feature type="domain" description="Hydroxymethylglutaryl-coenzyme A synthase N-terminal" evidence="5">
    <location>
        <begin position="3"/>
        <end position="165"/>
    </location>
</feature>
<feature type="binding site" evidence="4">
    <location>
        <position position="275"/>
    </location>
    <ligand>
        <name>(3S)-3-hydroxy-3-methylglutaryl-CoA</name>
        <dbReference type="ChEBI" id="CHEBI:43074"/>
    </ligand>
</feature>
<dbReference type="SUPFAM" id="SSF53901">
    <property type="entry name" value="Thiolase-like"/>
    <property type="match status" value="2"/>
</dbReference>
<evidence type="ECO:0000256" key="1">
    <source>
        <dbReference type="ARBA" id="ARBA00007061"/>
    </source>
</evidence>
<feature type="active site" description="Acyl-thioester intermediate" evidence="3">
    <location>
        <position position="111"/>
    </location>
</feature>
<evidence type="ECO:0000256" key="3">
    <source>
        <dbReference type="PIRSR" id="PIRSR611554-1"/>
    </source>
</evidence>
<feature type="binding site" evidence="4">
    <location>
        <position position="242"/>
    </location>
    <ligand>
        <name>(3S)-3-hydroxy-3-methylglutaryl-CoA</name>
        <dbReference type="ChEBI" id="CHEBI:43074"/>
    </ligand>
</feature>
<evidence type="ECO:0000256" key="2">
    <source>
        <dbReference type="ARBA" id="ARBA00022679"/>
    </source>
</evidence>
<dbReference type="InterPro" id="IPR011554">
    <property type="entry name" value="HMG_CoA_synthase_prok"/>
</dbReference>
<dbReference type="Pfam" id="PF08540">
    <property type="entry name" value="HMG_CoA_synt_C"/>
    <property type="match status" value="2"/>
</dbReference>
<dbReference type="InterPro" id="IPR016039">
    <property type="entry name" value="Thiolase-like"/>
</dbReference>
<dbReference type="Proteomes" id="UP000500890">
    <property type="component" value="Chromosome"/>
</dbReference>
<keyword evidence="8" id="KW-1185">Reference proteome</keyword>
<feature type="binding site" evidence="4">
    <location>
        <position position="143"/>
    </location>
    <ligand>
        <name>(3S)-3-hydroxy-3-methylglutaryl-CoA</name>
        <dbReference type="ChEBI" id="CHEBI:43074"/>
    </ligand>
</feature>
<reference evidence="7 8" key="1">
    <citation type="submission" date="2020-03" db="EMBL/GenBank/DDBJ databases">
        <title>Vagococcus sp. nov., isolated from beetles.</title>
        <authorList>
            <person name="Hyun D.-W."/>
            <person name="Bae J.-W."/>
        </authorList>
    </citation>
    <scope>NUCLEOTIDE SEQUENCE [LARGE SCALE GENOMIC DNA]</scope>
    <source>
        <strain evidence="7 8">HDW17A</strain>
    </source>
</reference>
<evidence type="ECO:0000313" key="7">
    <source>
        <dbReference type="EMBL" id="QIL45747.1"/>
    </source>
</evidence>
<sequence>MTIGIDKINFFAPHLYLDLVTLAEARGIDPNKYTKGIGQEKMAITPLTQDTVSMAANAAEPIVSKEDAALIDMVILGTESGFDYSKAGATYIHQLLGIQPFARSIEIKQACYGATAGILMAKDYIEKHPDRKVLVVASDIARYGLETPGEATQGAGAVAMLISSNPDILIIDDESVAMTENIFDFWRPIYSDNALVDGKFSNEAYIKFFADTWHEYQRRTHASLADFEAICFHLPYSKMGKKALLPVLEEADETTQARLLANYEESIRYTKAIGNIYTGSLYLGLCSLLDNQDKLAAGHRIGLFSYGSGAVAEFFTGRLAENFKTAIRTNEHQDLLANRTALSMTEYEELFKQKLPVDGSTLELDSKDDTSTIQLTKVTDHQRHYLKK</sequence>
<dbReference type="GO" id="GO:0004421">
    <property type="term" value="F:hydroxymethylglutaryl-CoA synthase activity"/>
    <property type="evidence" value="ECO:0007669"/>
    <property type="project" value="UniProtKB-EC"/>
</dbReference>
<dbReference type="PANTHER" id="PTHR43323:SF2">
    <property type="entry name" value="HYDROXYMETHYLGLUTARYL-COA SYNTHASE"/>
    <property type="match status" value="1"/>
</dbReference>
<dbReference type="Pfam" id="PF01154">
    <property type="entry name" value="HMG_CoA_synt_N"/>
    <property type="match status" value="1"/>
</dbReference>
<gene>
    <name evidence="7" type="ORF">G7081_00905</name>
</gene>
<feature type="domain" description="Hydroxymethylglutaryl-coenzyme A synthase C-terminal" evidence="6">
    <location>
        <begin position="178"/>
        <end position="244"/>
    </location>
</feature>
<dbReference type="CDD" id="cd00827">
    <property type="entry name" value="init_cond_enzymes"/>
    <property type="match status" value="1"/>
</dbReference>
<dbReference type="GO" id="GO:0006084">
    <property type="term" value="P:acetyl-CoA metabolic process"/>
    <property type="evidence" value="ECO:0007669"/>
    <property type="project" value="InterPro"/>
</dbReference>
<evidence type="ECO:0000256" key="4">
    <source>
        <dbReference type="PIRSR" id="PIRSR611554-2"/>
    </source>
</evidence>
<keyword evidence="7" id="KW-0012">Acyltransferase</keyword>
<dbReference type="Gene3D" id="3.40.47.10">
    <property type="match status" value="2"/>
</dbReference>
<evidence type="ECO:0000259" key="6">
    <source>
        <dbReference type="Pfam" id="PF08540"/>
    </source>
</evidence>
<evidence type="ECO:0000259" key="5">
    <source>
        <dbReference type="Pfam" id="PF01154"/>
    </source>
</evidence>
<feature type="binding site" evidence="4">
    <location>
        <position position="29"/>
    </location>
    <ligand>
        <name>(3S)-3-hydroxy-3-methylglutaryl-CoA</name>
        <dbReference type="ChEBI" id="CHEBI:43074"/>
    </ligand>
</feature>
<dbReference type="RefSeq" id="WP_166006548.1">
    <property type="nucleotide sequence ID" value="NZ_CP049886.1"/>
</dbReference>
<name>A0A6G8AL83_9ENTE</name>
<evidence type="ECO:0000313" key="8">
    <source>
        <dbReference type="Proteomes" id="UP000500890"/>
    </source>
</evidence>
<dbReference type="AlphaFoldDB" id="A0A6G8AL83"/>
<dbReference type="InterPro" id="IPR013746">
    <property type="entry name" value="HMG_CoA_synt_C_dom"/>
</dbReference>
<dbReference type="KEGG" id="vah:G7081_00905"/>